<dbReference type="EMBL" id="VJZD01000060">
    <property type="protein sequence ID" value="MPY32962.1"/>
    <property type="molecule type" value="Genomic_DNA"/>
</dbReference>
<dbReference type="RefSeq" id="WP_152888854.1">
    <property type="nucleotide sequence ID" value="NZ_VJZD01000060.1"/>
</dbReference>
<evidence type="ECO:0000313" key="2">
    <source>
        <dbReference type="Proteomes" id="UP000325849"/>
    </source>
</evidence>
<comment type="caution">
    <text evidence="1">The sequence shown here is derived from an EMBL/GenBank/DDBJ whole genome shotgun (WGS) entry which is preliminary data.</text>
</comment>
<name>A0A5N8VEB6_9ACTN</name>
<dbReference type="AlphaFoldDB" id="A0A5N8VEB6"/>
<evidence type="ECO:0000313" key="1">
    <source>
        <dbReference type="EMBL" id="MPY32962.1"/>
    </source>
</evidence>
<accession>A0A5N8VEB6</accession>
<protein>
    <submittedName>
        <fullName evidence="1">Uncharacterized protein</fullName>
    </submittedName>
</protein>
<keyword evidence="2" id="KW-1185">Reference proteome</keyword>
<gene>
    <name evidence="1" type="ORF">FNH09_17340</name>
</gene>
<proteinExistence type="predicted"/>
<reference evidence="1 2" key="1">
    <citation type="submission" date="2019-07" db="EMBL/GenBank/DDBJ databases">
        <title>New species of Amycolatopsis and Streptomyces.</title>
        <authorList>
            <person name="Duangmal K."/>
            <person name="Teo W.F.A."/>
            <person name="Lipun K."/>
        </authorList>
    </citation>
    <scope>NUCLEOTIDE SEQUENCE [LARGE SCALE GENOMIC DNA]</scope>
    <source>
        <strain evidence="1 2">NBRC 109810</strain>
    </source>
</reference>
<sequence>MSLFDMNSFTLIPQDEIGRSRLVFNEAVSCDDFLDKCHLLDAAAAGTTGTKWIVRGLVKDPMSAAEIGDALGFDGPVEVTSLPTSTEFGTGSFLRVARCASDRIPSPAHQHQTLERIRKVYAYGKSLNERFHEETDALLDKAADAGLRIVCNDPRNEWGRNAVDAEVFTRLITNLFHYDEETATRMLRGQGYSPLGHCLFSLNDADGTPLCFFVIAEWPWGFEATYTMIDARCTGPAPRMGAARVLMILAGALFTSRHGNDALVYGEADYLNMRPYVRSGYDSQPPEILGGPHPVHTNIAWADSPVGPFGDDSGASVTRPPRFGETEYTSYTVGRLDPERVAPFIGRAFELLDVR</sequence>
<dbReference type="Proteomes" id="UP000325849">
    <property type="component" value="Unassembled WGS sequence"/>
</dbReference>
<organism evidence="1 2">
    <name type="scientific">Streptomyces adustus</name>
    <dbReference type="NCBI Taxonomy" id="1609272"/>
    <lineage>
        <taxon>Bacteria</taxon>
        <taxon>Bacillati</taxon>
        <taxon>Actinomycetota</taxon>
        <taxon>Actinomycetes</taxon>
        <taxon>Kitasatosporales</taxon>
        <taxon>Streptomycetaceae</taxon>
        <taxon>Streptomyces</taxon>
    </lineage>
</organism>